<organism evidence="1 2">
    <name type="scientific">Scardovia inopinata F0304</name>
    <dbReference type="NCBI Taxonomy" id="641146"/>
    <lineage>
        <taxon>Bacteria</taxon>
        <taxon>Bacillati</taxon>
        <taxon>Actinomycetota</taxon>
        <taxon>Actinomycetes</taxon>
        <taxon>Bifidobacteriales</taxon>
        <taxon>Bifidobacteriaceae</taxon>
        <taxon>Scardovia</taxon>
    </lineage>
</organism>
<proteinExistence type="predicted"/>
<evidence type="ECO:0000313" key="1">
    <source>
        <dbReference type="EMBL" id="EFG26990.1"/>
    </source>
</evidence>
<protein>
    <recommendedName>
        <fullName evidence="3">Fungal lipase-like domain-containing protein</fullName>
    </recommendedName>
</protein>
<dbReference type="AlphaFoldDB" id="W5IIX9"/>
<dbReference type="HOGENOM" id="CLU_038370_1_0_11"/>
<dbReference type="Proteomes" id="UP000005777">
    <property type="component" value="Unassembled WGS sequence"/>
</dbReference>
<dbReference type="eggNOG" id="ENOG5032SA1">
    <property type="taxonomic scope" value="Bacteria"/>
</dbReference>
<name>W5IIX9_SCAIO</name>
<dbReference type="Gene3D" id="3.40.50.1820">
    <property type="entry name" value="alpha/beta hydrolase"/>
    <property type="match status" value="1"/>
</dbReference>
<dbReference type="EMBL" id="ADCX01000003">
    <property type="protein sequence ID" value="EFG26990.1"/>
    <property type="molecule type" value="Genomic_DNA"/>
</dbReference>
<keyword evidence="2" id="KW-1185">Reference proteome</keyword>
<dbReference type="InterPro" id="IPR029058">
    <property type="entry name" value="AB_hydrolase_fold"/>
</dbReference>
<evidence type="ECO:0008006" key="3">
    <source>
        <dbReference type="Google" id="ProtNLM"/>
    </source>
</evidence>
<comment type="caution">
    <text evidence="1">The sequence shown here is derived from an EMBL/GenBank/DDBJ whole genome shotgun (WGS) entry which is preliminary data.</text>
</comment>
<reference evidence="1 2" key="1">
    <citation type="submission" date="2012-01" db="EMBL/GenBank/DDBJ databases">
        <title>The Genome Sequence of Scardovia inopinata F0304.</title>
        <authorList>
            <consortium name="The Broad Institute Genome Sequencing Platform"/>
            <person name="Earl A."/>
            <person name="Ward D."/>
            <person name="Feldgarden M."/>
            <person name="Gevers D."/>
            <person name="Izard J."/>
            <person name="Baranova O.V."/>
            <person name="Blanton J.M."/>
            <person name="Tanner A.C."/>
            <person name="Dewhirst F.E."/>
            <person name="Young S.K."/>
            <person name="Zeng Q."/>
            <person name="Gargeya S."/>
            <person name="Fitzgerald M."/>
            <person name="Haas B."/>
            <person name="Abouelleil A."/>
            <person name="Alvarado L."/>
            <person name="Arachchi H.M."/>
            <person name="Berlin A."/>
            <person name="Chapman S.B."/>
            <person name="Gearin G."/>
            <person name="Goldberg J."/>
            <person name="Griggs A."/>
            <person name="Gujja S."/>
            <person name="Hansen M."/>
            <person name="Heiman D."/>
            <person name="Howarth C."/>
            <person name="Larimer J."/>
            <person name="Lui A."/>
            <person name="MacDonald P.J."/>
            <person name="McCowen C."/>
            <person name="Montmayeur A."/>
            <person name="Murphy C."/>
            <person name="Neiman D."/>
            <person name="Pearson M."/>
            <person name="Priest M."/>
            <person name="Roberts A."/>
            <person name="Saif S."/>
            <person name="Shea T."/>
            <person name="Sisk P."/>
            <person name="Stolte C."/>
            <person name="Sykes S."/>
            <person name="Wortman J."/>
            <person name="Nusbaum C."/>
            <person name="Birren B."/>
        </authorList>
    </citation>
    <scope>NUCLEOTIDE SEQUENCE [LARGE SCALE GENOMIC DNA]</scope>
    <source>
        <strain evidence="1 2">F0304</strain>
    </source>
</reference>
<dbReference type="RefSeq" id="WP_006292987.1">
    <property type="nucleotide sequence ID" value="NZ_GG770225.1"/>
</dbReference>
<accession>W5IIX9</accession>
<sequence>MTEPQFTDYDRMLITQKGYKDNTWHVGTRSQPNDITIKGTHKDQYIGTVVKVVHDSLSGLDAVVLKDPKTKTIRVIYQGSRGIGNDWIRNNIPEALSAMGVSPLKAKEQGLPISNQFRASSRLLKQVLSDYPDCHCEVYGHSLGSMVGQYALSDLTDKEAARIKGAWLYQGPNIYNTLDVNQQKRASSYSGRLHNYVDTKDLVAFGYTVAFHSILRPSYGMNPLHPDPVGTLSSPEKTPHVGDLYRVDSLQTDNIKDQHMWGGYQFSKKGMLALYRNNIINRQASLLKDLSHAAGPAAGSASGEIFADVEQARIITHSATQIAEGLIAVLPKHGEKIVQSLEEEWDKAVDYVMNSSIGNGLSRDKVEQVLADAGLSKKELSDNLQTTIAEDVARVRRITDSIGQTGDSAMKGMATLLEQDKHLAHKITAFENKHLFQ</sequence>
<evidence type="ECO:0000313" key="2">
    <source>
        <dbReference type="Proteomes" id="UP000005777"/>
    </source>
</evidence>
<gene>
    <name evidence="1" type="ORF">HMPREF9020_00621</name>
</gene>
<dbReference type="SUPFAM" id="SSF53474">
    <property type="entry name" value="alpha/beta-Hydrolases"/>
    <property type="match status" value="1"/>
</dbReference>